<reference evidence="6" key="2">
    <citation type="submission" date="2025-09" db="UniProtKB">
        <authorList>
            <consortium name="Ensembl"/>
        </authorList>
    </citation>
    <scope>IDENTIFICATION</scope>
</reference>
<dbReference type="InterPro" id="IPR019376">
    <property type="entry name" value="Myeloid_leukemia_factor"/>
</dbReference>
<organism evidence="6 7">
    <name type="scientific">Crocodylus porosus</name>
    <name type="common">Saltwater crocodile</name>
    <name type="synonym">Estuarine crocodile</name>
    <dbReference type="NCBI Taxonomy" id="8502"/>
    <lineage>
        <taxon>Eukaryota</taxon>
        <taxon>Metazoa</taxon>
        <taxon>Chordata</taxon>
        <taxon>Craniata</taxon>
        <taxon>Vertebrata</taxon>
        <taxon>Euteleostomi</taxon>
        <taxon>Archelosauria</taxon>
        <taxon>Archosauria</taxon>
        <taxon>Crocodylia</taxon>
        <taxon>Longirostres</taxon>
        <taxon>Crocodylidae</taxon>
        <taxon>Crocodylus</taxon>
    </lineage>
</organism>
<evidence type="ECO:0000256" key="4">
    <source>
        <dbReference type="ARBA" id="ARBA00022553"/>
    </source>
</evidence>
<dbReference type="GO" id="GO:0097546">
    <property type="term" value="C:ciliary base"/>
    <property type="evidence" value="ECO:0007669"/>
    <property type="project" value="Ensembl"/>
</dbReference>
<accession>A0A7M4EJC9</accession>
<evidence type="ECO:0000256" key="1">
    <source>
        <dbReference type="ARBA" id="ARBA00004496"/>
    </source>
</evidence>
<dbReference type="GO" id="GO:0003677">
    <property type="term" value="F:DNA binding"/>
    <property type="evidence" value="ECO:0007669"/>
    <property type="project" value="Ensembl"/>
</dbReference>
<proteinExistence type="inferred from homology"/>
<dbReference type="Pfam" id="PF10248">
    <property type="entry name" value="Mlf1IP"/>
    <property type="match status" value="1"/>
</dbReference>
<dbReference type="AlphaFoldDB" id="A0A7M4EJC9"/>
<dbReference type="GO" id="GO:0005737">
    <property type="term" value="C:cytoplasm"/>
    <property type="evidence" value="ECO:0007669"/>
    <property type="project" value="UniProtKB-SubCell"/>
</dbReference>
<evidence type="ECO:0000256" key="5">
    <source>
        <dbReference type="SAM" id="MobiDB-lite"/>
    </source>
</evidence>
<gene>
    <name evidence="6" type="primary">MLF1</name>
</gene>
<keyword evidence="4" id="KW-0597">Phosphoprotein</keyword>
<comment type="similarity">
    <text evidence="2">Belongs to the MLF family.</text>
</comment>
<keyword evidence="3" id="KW-0963">Cytoplasm</keyword>
<dbReference type="OMA" id="AHIVEKC"/>
<keyword evidence="7" id="KW-1185">Reference proteome</keyword>
<dbReference type="GO" id="GO:0097730">
    <property type="term" value="C:non-motile cilium"/>
    <property type="evidence" value="ECO:0007669"/>
    <property type="project" value="Ensembl"/>
</dbReference>
<evidence type="ECO:0000256" key="2">
    <source>
        <dbReference type="ARBA" id="ARBA00008332"/>
    </source>
</evidence>
<evidence type="ECO:0000313" key="7">
    <source>
        <dbReference type="Proteomes" id="UP000594220"/>
    </source>
</evidence>
<name>A0A7M4EJC9_CROPO</name>
<evidence type="ECO:0000313" key="6">
    <source>
        <dbReference type="Ensembl" id="ENSCPRP00005010638.1"/>
    </source>
</evidence>
<dbReference type="GO" id="GO:0002318">
    <property type="term" value="P:myeloid progenitor cell differentiation"/>
    <property type="evidence" value="ECO:0007669"/>
    <property type="project" value="Ensembl"/>
</dbReference>
<dbReference type="Ensembl" id="ENSCPRT00005012534.1">
    <property type="protein sequence ID" value="ENSCPRP00005010638.1"/>
    <property type="gene ID" value="ENSCPRG00005007594.1"/>
</dbReference>
<comment type="subcellular location">
    <subcellularLocation>
        <location evidence="1">Cytoplasm</location>
    </subcellularLocation>
</comment>
<feature type="region of interest" description="Disordered" evidence="5">
    <location>
        <begin position="305"/>
        <end position="365"/>
    </location>
</feature>
<dbReference type="Proteomes" id="UP000594220">
    <property type="component" value="Unplaced"/>
</dbReference>
<sequence>MFSNATCFNLTYNETFLQVLLGLVCQLLELLQGNFRLTHIKKNLLGSYYNQKILASSLFLVWSQSGNSCRIKSGAGWETVFPSWEILGVQTFSLLKEPFAAHHEYVRQMMRSFSDPFGRDPFLSITDGGERDLDQRGRYDSQVALRGNQRAMSCSLVPFGSFGNMDSNLRDPFFAMDRIMSNMRNSMLDLQKNFDELSINPDAHTFRSSSVMTYSKIGDEPPKVFQASAQTRTAPGGIKETRKALRDSESGLEKMAIGHHLHDRAHLVKKAKNNRTGDEELNQEFINLDESEAQTFDEEWQKKITKFRPSGPRGNLDAPKHRSIHYINQEDEGRREKPHQKTPVAGSRRPKAALESLSVKGSHVP</sequence>
<dbReference type="PANTHER" id="PTHR13105">
    <property type="entry name" value="MYELOID LEUKEMIA FACTOR"/>
    <property type="match status" value="1"/>
</dbReference>
<dbReference type="GO" id="GO:0031514">
    <property type="term" value="C:motile cilium"/>
    <property type="evidence" value="ECO:0007669"/>
    <property type="project" value="Ensembl"/>
</dbReference>
<dbReference type="GO" id="GO:0005634">
    <property type="term" value="C:nucleus"/>
    <property type="evidence" value="ECO:0007669"/>
    <property type="project" value="Ensembl"/>
</dbReference>
<dbReference type="GeneTree" id="ENSGT00390000005023"/>
<reference evidence="6" key="1">
    <citation type="submission" date="2025-08" db="UniProtKB">
        <authorList>
            <consortium name="Ensembl"/>
        </authorList>
    </citation>
    <scope>IDENTIFICATION</scope>
</reference>
<protein>
    <submittedName>
        <fullName evidence="6">Myeloid leukemia factor 1</fullName>
    </submittedName>
</protein>
<dbReference type="GO" id="GO:0006351">
    <property type="term" value="P:DNA-templated transcription"/>
    <property type="evidence" value="ECO:0007669"/>
    <property type="project" value="Ensembl"/>
</dbReference>
<dbReference type="GO" id="GO:0036064">
    <property type="term" value="C:ciliary basal body"/>
    <property type="evidence" value="ECO:0007669"/>
    <property type="project" value="Ensembl"/>
</dbReference>
<evidence type="ECO:0000256" key="3">
    <source>
        <dbReference type="ARBA" id="ARBA00022490"/>
    </source>
</evidence>